<protein>
    <submittedName>
        <fullName evidence="1">Uncharacterized protein</fullName>
    </submittedName>
</protein>
<dbReference type="AlphaFoldDB" id="A0AAD7BAQ4"/>
<accession>A0AAD7BAQ4</accession>
<name>A0AAD7BAQ4_9AGAR</name>
<gene>
    <name evidence="1" type="ORF">FB45DRAFT_873521</name>
</gene>
<proteinExistence type="predicted"/>
<evidence type="ECO:0000313" key="2">
    <source>
        <dbReference type="Proteomes" id="UP001221142"/>
    </source>
</evidence>
<dbReference type="Proteomes" id="UP001221142">
    <property type="component" value="Unassembled WGS sequence"/>
</dbReference>
<reference evidence="1" key="1">
    <citation type="submission" date="2023-03" db="EMBL/GenBank/DDBJ databases">
        <title>Massive genome expansion in bonnet fungi (Mycena s.s.) driven by repeated elements and novel gene families across ecological guilds.</title>
        <authorList>
            <consortium name="Lawrence Berkeley National Laboratory"/>
            <person name="Harder C.B."/>
            <person name="Miyauchi S."/>
            <person name="Viragh M."/>
            <person name="Kuo A."/>
            <person name="Thoen E."/>
            <person name="Andreopoulos B."/>
            <person name="Lu D."/>
            <person name="Skrede I."/>
            <person name="Drula E."/>
            <person name="Henrissat B."/>
            <person name="Morin E."/>
            <person name="Kohler A."/>
            <person name="Barry K."/>
            <person name="LaButti K."/>
            <person name="Morin E."/>
            <person name="Salamov A."/>
            <person name="Lipzen A."/>
            <person name="Mereny Z."/>
            <person name="Hegedus B."/>
            <person name="Baldrian P."/>
            <person name="Stursova M."/>
            <person name="Weitz H."/>
            <person name="Taylor A."/>
            <person name="Grigoriev I.V."/>
            <person name="Nagy L.G."/>
            <person name="Martin F."/>
            <person name="Kauserud H."/>
        </authorList>
    </citation>
    <scope>NUCLEOTIDE SEQUENCE</scope>
    <source>
        <strain evidence="1">9284</strain>
    </source>
</reference>
<organism evidence="1 2">
    <name type="scientific">Roridomyces roridus</name>
    <dbReference type="NCBI Taxonomy" id="1738132"/>
    <lineage>
        <taxon>Eukaryota</taxon>
        <taxon>Fungi</taxon>
        <taxon>Dikarya</taxon>
        <taxon>Basidiomycota</taxon>
        <taxon>Agaricomycotina</taxon>
        <taxon>Agaricomycetes</taxon>
        <taxon>Agaricomycetidae</taxon>
        <taxon>Agaricales</taxon>
        <taxon>Marasmiineae</taxon>
        <taxon>Mycenaceae</taxon>
        <taxon>Roridomyces</taxon>
    </lineage>
</organism>
<sequence length="308" mass="35604">MGGPDGGFPLYLLSYAGFGIHIHEECCVEDDSPERLSVVSVTKQKQLWKTKTLRITKESNPRLRSRDRRRAGRSADTREAIVKGTCRVLRCFYEKRGAPESMNGPRRIHHLAFALRTQRTGVWLLQAFQLRETRAEAFTWEEAQTEIGETDRTRRQAQAVNPRKRDCEEPCKSHVNFEFTREPSDSGNTRFGSGRSLCGSPRLTELELRSNEAPRSRTCGACLEVSRSRLRDWSAFGTEKCKCRVEKKKQMKNEFANVAANETPWSRTCGTYYQDLSPRSELVWDPISHKRVQHKVQRAEHKRKRRFA</sequence>
<keyword evidence="2" id="KW-1185">Reference proteome</keyword>
<evidence type="ECO:0000313" key="1">
    <source>
        <dbReference type="EMBL" id="KAJ7615439.1"/>
    </source>
</evidence>
<dbReference type="EMBL" id="JARKIF010000024">
    <property type="protein sequence ID" value="KAJ7615439.1"/>
    <property type="molecule type" value="Genomic_DNA"/>
</dbReference>
<comment type="caution">
    <text evidence="1">The sequence shown here is derived from an EMBL/GenBank/DDBJ whole genome shotgun (WGS) entry which is preliminary data.</text>
</comment>